<feature type="compositionally biased region" description="Pro residues" evidence="1">
    <location>
        <begin position="86"/>
        <end position="95"/>
    </location>
</feature>
<name>W7T9P7_9STRA</name>
<comment type="caution">
    <text evidence="2">The sequence shown here is derived from an EMBL/GenBank/DDBJ whole genome shotgun (WGS) entry which is preliminary data.</text>
</comment>
<keyword evidence="3" id="KW-1185">Reference proteome</keyword>
<evidence type="ECO:0000256" key="1">
    <source>
        <dbReference type="SAM" id="MobiDB-lite"/>
    </source>
</evidence>
<reference evidence="2 3" key="1">
    <citation type="journal article" date="2014" name="Mol. Plant">
        <title>Chromosome Scale Genome Assembly and Transcriptome Profiling of Nannochloropsis gaditana in Nitrogen Depletion.</title>
        <authorList>
            <person name="Corteggiani Carpinelli E."/>
            <person name="Telatin A."/>
            <person name="Vitulo N."/>
            <person name="Forcato C."/>
            <person name="D'Angelo M."/>
            <person name="Schiavon R."/>
            <person name="Vezzi A."/>
            <person name="Giacometti G.M."/>
            <person name="Morosinotto T."/>
            <person name="Valle G."/>
        </authorList>
    </citation>
    <scope>NUCLEOTIDE SEQUENCE [LARGE SCALE GENOMIC DNA]</scope>
    <source>
        <strain evidence="2 3">B-31</strain>
    </source>
</reference>
<evidence type="ECO:0000313" key="2">
    <source>
        <dbReference type="EMBL" id="EWM23735.1"/>
    </source>
</evidence>
<dbReference type="EMBL" id="AZIL01001522">
    <property type="protein sequence ID" value="EWM23735.1"/>
    <property type="molecule type" value="Genomic_DNA"/>
</dbReference>
<protein>
    <submittedName>
        <fullName evidence="2">Uncharacterized protein</fullName>
    </submittedName>
</protein>
<evidence type="ECO:0000313" key="3">
    <source>
        <dbReference type="Proteomes" id="UP000019335"/>
    </source>
</evidence>
<dbReference type="AlphaFoldDB" id="W7T9P7"/>
<accession>W7T9P7</accession>
<organism evidence="2 3">
    <name type="scientific">Nannochloropsis gaditana</name>
    <dbReference type="NCBI Taxonomy" id="72520"/>
    <lineage>
        <taxon>Eukaryota</taxon>
        <taxon>Sar</taxon>
        <taxon>Stramenopiles</taxon>
        <taxon>Ochrophyta</taxon>
        <taxon>Eustigmatophyceae</taxon>
        <taxon>Eustigmatales</taxon>
        <taxon>Monodopsidaceae</taxon>
        <taxon>Nannochloropsis</taxon>
    </lineage>
</organism>
<dbReference type="Proteomes" id="UP000019335">
    <property type="component" value="Chromosome 16"/>
</dbReference>
<sequence length="109" mass="11605">MGLLSPKTGGCAQTRVTSTAARKARGPDTSRSLVPSCRRRHAPPPSLPPSFLPFLLLVLLPAPFHAFVSTPPHTYRFPALAALPSSLPPSLPPSSPSLQLPNSPPPNRW</sequence>
<feature type="region of interest" description="Disordered" evidence="1">
    <location>
        <begin position="86"/>
        <end position="109"/>
    </location>
</feature>
<gene>
    <name evidence="2" type="ORF">Naga_101769g1</name>
</gene>
<feature type="region of interest" description="Disordered" evidence="1">
    <location>
        <begin position="1"/>
        <end position="43"/>
    </location>
</feature>
<proteinExistence type="predicted"/>